<dbReference type="EMBL" id="FNJQ01000004">
    <property type="protein sequence ID" value="SDP00092.1"/>
    <property type="molecule type" value="Genomic_DNA"/>
</dbReference>
<evidence type="ECO:0000313" key="1">
    <source>
        <dbReference type="EMBL" id="SDP00092.1"/>
    </source>
</evidence>
<gene>
    <name evidence="1" type="ORF">SAMN05216366_104115</name>
</gene>
<sequence length="83" mass="9491">MHIPESMAKGIRKCHMESCERIERGEEKPSKLANITMKTKHPTRYHRGICSICGEWCEMITKEHAHRHGFESADAMARAGVVK</sequence>
<protein>
    <submittedName>
        <fullName evidence="1">Uncharacterized protein</fullName>
    </submittedName>
</protein>
<dbReference type="Proteomes" id="UP000182412">
    <property type="component" value="Unassembled WGS sequence"/>
</dbReference>
<organism evidence="1 2">
    <name type="scientific">Selenomonas ruminantium</name>
    <dbReference type="NCBI Taxonomy" id="971"/>
    <lineage>
        <taxon>Bacteria</taxon>
        <taxon>Bacillati</taxon>
        <taxon>Bacillota</taxon>
        <taxon>Negativicutes</taxon>
        <taxon>Selenomonadales</taxon>
        <taxon>Selenomonadaceae</taxon>
        <taxon>Selenomonas</taxon>
    </lineage>
</organism>
<proteinExistence type="predicted"/>
<evidence type="ECO:0000313" key="2">
    <source>
        <dbReference type="Proteomes" id="UP000182412"/>
    </source>
</evidence>
<accession>A0A1H0P4Z0</accession>
<dbReference type="AlphaFoldDB" id="A0A1H0P4Z0"/>
<reference evidence="1 2" key="1">
    <citation type="submission" date="2016-10" db="EMBL/GenBank/DDBJ databases">
        <authorList>
            <person name="de Groot N.N."/>
        </authorList>
    </citation>
    <scope>NUCLEOTIDE SEQUENCE [LARGE SCALE GENOMIC DNA]</scope>
    <source>
        <strain evidence="1 2">S137</strain>
    </source>
</reference>
<name>A0A1H0P4Z0_SELRU</name>